<comment type="caution">
    <text evidence="1">The sequence shown here is derived from an EMBL/GenBank/DDBJ whole genome shotgun (WGS) entry which is preliminary data.</text>
</comment>
<reference evidence="2" key="1">
    <citation type="journal article" date="2019" name="Int. J. Syst. Evol. Microbiol.">
        <title>The Global Catalogue of Microorganisms (GCM) 10K type strain sequencing project: providing services to taxonomists for standard genome sequencing and annotation.</title>
        <authorList>
            <consortium name="The Broad Institute Genomics Platform"/>
            <consortium name="The Broad Institute Genome Sequencing Center for Infectious Disease"/>
            <person name="Wu L."/>
            <person name="Ma J."/>
        </authorList>
    </citation>
    <scope>NUCLEOTIDE SEQUENCE [LARGE SCALE GENOMIC DNA]</scope>
    <source>
        <strain evidence="2">KCTC 42423</strain>
    </source>
</reference>
<sequence length="53" mass="6010">MGAIEIKELHIKINVDNETKPTAGTMKTGIDRQQLIAECVEQVMDIIDNQKER</sequence>
<dbReference type="RefSeq" id="WP_176030815.1">
    <property type="nucleotide sequence ID" value="NZ_JBHSJV010000001.1"/>
</dbReference>
<keyword evidence="2" id="KW-1185">Reference proteome</keyword>
<dbReference type="Pfam" id="PF19265">
    <property type="entry name" value="DUF5908"/>
    <property type="match status" value="1"/>
</dbReference>
<evidence type="ECO:0000313" key="1">
    <source>
        <dbReference type="EMBL" id="MFD2593458.1"/>
    </source>
</evidence>
<dbReference type="EMBL" id="JBHULX010000048">
    <property type="protein sequence ID" value="MFD2593458.1"/>
    <property type="molecule type" value="Genomic_DNA"/>
</dbReference>
<organism evidence="1 2">
    <name type="scientific">Aquimarina hainanensis</name>
    <dbReference type="NCBI Taxonomy" id="1578017"/>
    <lineage>
        <taxon>Bacteria</taxon>
        <taxon>Pseudomonadati</taxon>
        <taxon>Bacteroidota</taxon>
        <taxon>Flavobacteriia</taxon>
        <taxon>Flavobacteriales</taxon>
        <taxon>Flavobacteriaceae</taxon>
        <taxon>Aquimarina</taxon>
    </lineage>
</organism>
<proteinExistence type="predicted"/>
<dbReference type="InterPro" id="IPR045459">
    <property type="entry name" value="DUF5908"/>
</dbReference>
<name>A0ABW5NDN5_9FLAO</name>
<dbReference type="Proteomes" id="UP001597459">
    <property type="component" value="Unassembled WGS sequence"/>
</dbReference>
<gene>
    <name evidence="1" type="ORF">ACFSTE_21655</name>
</gene>
<accession>A0ABW5NDN5</accession>
<protein>
    <submittedName>
        <fullName evidence="1">DUF5908 family protein</fullName>
    </submittedName>
</protein>
<evidence type="ECO:0000313" key="2">
    <source>
        <dbReference type="Proteomes" id="UP001597459"/>
    </source>
</evidence>